<dbReference type="GO" id="GO:0043565">
    <property type="term" value="F:sequence-specific DNA binding"/>
    <property type="evidence" value="ECO:0007669"/>
    <property type="project" value="InterPro"/>
</dbReference>
<accession>A0A2V2LDY6</accession>
<keyword evidence="3" id="KW-1185">Reference proteome</keyword>
<dbReference type="AlphaFoldDB" id="A0A2V2LDY6"/>
<name>A0A2V2LDY6_9RHOB</name>
<evidence type="ECO:0000313" key="2">
    <source>
        <dbReference type="EMBL" id="PWR03760.1"/>
    </source>
</evidence>
<organism evidence="2 3">
    <name type="scientific">Meridianimarinicoccus roseus</name>
    <dbReference type="NCBI Taxonomy" id="2072018"/>
    <lineage>
        <taxon>Bacteria</taxon>
        <taxon>Pseudomonadati</taxon>
        <taxon>Pseudomonadota</taxon>
        <taxon>Alphaproteobacteria</taxon>
        <taxon>Rhodobacterales</taxon>
        <taxon>Paracoccaceae</taxon>
        <taxon>Meridianimarinicoccus</taxon>
    </lineage>
</organism>
<comment type="caution">
    <text evidence="2">The sequence shown here is derived from an EMBL/GenBank/DDBJ whole genome shotgun (WGS) entry which is preliminary data.</text>
</comment>
<dbReference type="InterPro" id="IPR018060">
    <property type="entry name" value="HTH_AraC"/>
</dbReference>
<protein>
    <recommendedName>
        <fullName evidence="1">HTH araC/xylS-type domain-containing protein</fullName>
    </recommendedName>
</protein>
<dbReference type="OrthoDB" id="7285481at2"/>
<feature type="domain" description="HTH araC/xylS-type" evidence="1">
    <location>
        <begin position="1"/>
        <end position="35"/>
    </location>
</feature>
<reference evidence="2 3" key="1">
    <citation type="submission" date="2018-05" db="EMBL/GenBank/DDBJ databases">
        <title>Rhodobacteraceae gen. nov., sp. nov. isolated from sea water.</title>
        <authorList>
            <person name="Ren Y."/>
        </authorList>
    </citation>
    <scope>NUCLEOTIDE SEQUENCE [LARGE SCALE GENOMIC DNA]</scope>
    <source>
        <strain evidence="2 3">TG-679</strain>
    </source>
</reference>
<proteinExistence type="predicted"/>
<evidence type="ECO:0000259" key="1">
    <source>
        <dbReference type="PROSITE" id="PS01124"/>
    </source>
</evidence>
<dbReference type="GO" id="GO:0003700">
    <property type="term" value="F:DNA-binding transcription factor activity"/>
    <property type="evidence" value="ECO:0007669"/>
    <property type="project" value="InterPro"/>
</dbReference>
<dbReference type="EMBL" id="QGKU01000020">
    <property type="protein sequence ID" value="PWR03760.1"/>
    <property type="molecule type" value="Genomic_DNA"/>
</dbReference>
<dbReference type="PROSITE" id="PS01124">
    <property type="entry name" value="HTH_ARAC_FAMILY_2"/>
    <property type="match status" value="1"/>
</dbReference>
<dbReference type="Proteomes" id="UP000245680">
    <property type="component" value="Unassembled WGS sequence"/>
</dbReference>
<sequence length="46" mass="4746">MGSSSAFDCGFSHLGRFSQAYRTKYGETPSVALSGASKAARASRSG</sequence>
<gene>
    <name evidence="2" type="ORF">DKT77_04830</name>
</gene>
<dbReference type="Gene3D" id="1.10.10.60">
    <property type="entry name" value="Homeodomain-like"/>
    <property type="match status" value="1"/>
</dbReference>
<evidence type="ECO:0000313" key="3">
    <source>
        <dbReference type="Proteomes" id="UP000245680"/>
    </source>
</evidence>